<evidence type="ECO:0000313" key="2">
    <source>
        <dbReference type="EMBL" id="KAF0133096.1"/>
    </source>
</evidence>
<accession>A0A833NRE4</accession>
<protein>
    <submittedName>
        <fullName evidence="2">5'-nucleotidase</fullName>
    </submittedName>
</protein>
<proteinExistence type="predicted"/>
<evidence type="ECO:0000256" key="1">
    <source>
        <dbReference type="SAM" id="SignalP"/>
    </source>
</evidence>
<dbReference type="PANTHER" id="PTHR36842:SF1">
    <property type="entry name" value="PROTEIN TOLB"/>
    <property type="match status" value="1"/>
</dbReference>
<evidence type="ECO:0000313" key="3">
    <source>
        <dbReference type="Proteomes" id="UP000488506"/>
    </source>
</evidence>
<dbReference type="EMBL" id="WPAF01000035">
    <property type="protein sequence ID" value="KAF0133096.1"/>
    <property type="molecule type" value="Genomic_DNA"/>
</dbReference>
<reference evidence="2 3" key="1">
    <citation type="submission" date="2019-12" db="EMBL/GenBank/DDBJ databases">
        <authorList>
            <person name="Wolfe R."/>
            <person name="Danczak R."/>
            <person name="Wilkins M."/>
        </authorList>
    </citation>
    <scope>NUCLEOTIDE SEQUENCE [LARGE SCALE GENOMIC DNA]</scope>
    <source>
        <strain evidence="2">X2_MaxBin.013</strain>
    </source>
</reference>
<keyword evidence="1" id="KW-0732">Signal</keyword>
<dbReference type="Proteomes" id="UP000488506">
    <property type="component" value="Unassembled WGS sequence"/>
</dbReference>
<name>A0A833NRE4_UNCSA</name>
<gene>
    <name evidence="2" type="ORF">FD145_1448</name>
</gene>
<comment type="caution">
    <text evidence="2">The sequence shown here is derived from an EMBL/GenBank/DDBJ whole genome shotgun (WGS) entry which is preliminary data.</text>
</comment>
<dbReference type="PANTHER" id="PTHR36842">
    <property type="entry name" value="PROTEIN TOLB HOMOLOG"/>
    <property type="match status" value="1"/>
</dbReference>
<sequence>MKLRLFIFLLLFSVFVNAQELKPQWGPFGVVVGDALGNALQQDPRAVKSSGNSTIIVFSDNRLGNLNIYAQKIDETGNNLFPLDGIGICQAPGDQNAAKAVSDGAGGAIIVWTDNRNGIFNIYAQRIDETGKCLWRENGIPLSPAQGGQYFPEIISDSMGGAIIAWHDYKSGDENIIAQRIDGQGRLLFSSQGVEVCAAAGTQWFPKLVSDGSSGAIIVWMDRRYGNFDIYAQRIDYSGKIMWEKDGVAVCSTLGNQENIAVKEADGIYIAWRDTRFEAPGIYLQKINNDGTMAFQNKGILLSSNSETAGPPEINITKDNNIVIAWSDKRAGDFDVYMQCVGPKGNLLWGNSALPLAKLKGAQENVRLFNGSTYLFAVWEDKRKGQLYGQKFDKNGNLLYGPEGIQISIDGKDPIIGDAVFLAEDKMLLSYADKKKGNYDIYCANILKTGAIAWTNVLNDTPGEAVQKNFAAVYSKGGAIFAYEDYRSGSSNIYLQKISDSGKAIWAKDGIPAALMQTGQKNPQLAADGAGGVIAAWEEENNSNNKIYAQKINAQGDVVWGSEGIDILPQMPNCECSKIKIVSDGYGGAIVVFVVNRRTSSYADIYAQRISADGQLLWGGDGKVVSAGNGNQDSPTIAPRSLVVAWTDYRNGDRNPDIFAQRITLNGDVLWAQDGVPVCDAPEAQRDPIVSDNFIGGTYIAWADKAGGSFDIYFQRLDQYGQQVFKKDGIPVCQASRTQQLLNLLVLPNNEAVCVWEDFRMGNWDIFCQKINVNGQPVFGAEGFAVAQENGTQYFPSSVQISGNTLVAWEDYRSGKNYNIYIQGVSSDGENIFRAGGEAIKETKFGARYPKLIAAGNQSMILGWEDHRFGRRGIFAQKFSF</sequence>
<organism evidence="2 3">
    <name type="scientific">Candidatus Saganbacteria bacterium</name>
    <dbReference type="NCBI Taxonomy" id="2575572"/>
    <lineage>
        <taxon>Bacteria</taxon>
        <taxon>Bacillati</taxon>
        <taxon>Saganbacteria</taxon>
    </lineage>
</organism>
<feature type="chain" id="PRO_5032420895" evidence="1">
    <location>
        <begin position="19"/>
        <end position="881"/>
    </location>
</feature>
<dbReference type="AlphaFoldDB" id="A0A833NRE4"/>
<feature type="signal peptide" evidence="1">
    <location>
        <begin position="1"/>
        <end position="18"/>
    </location>
</feature>